<keyword evidence="4" id="KW-0378">Hydrolase</keyword>
<dbReference type="AlphaFoldDB" id="A0A7X8TQ14"/>
<dbReference type="Gene3D" id="3.20.20.80">
    <property type="entry name" value="Glycosidases"/>
    <property type="match status" value="1"/>
</dbReference>
<feature type="active site" description="Proton donor" evidence="8">
    <location>
        <position position="437"/>
    </location>
</feature>
<dbReference type="InterPro" id="IPR017853">
    <property type="entry name" value="GH"/>
</dbReference>
<comment type="similarity">
    <text evidence="2">Belongs to the glycosyl hydrolase 20 family.</text>
</comment>
<dbReference type="EMBL" id="JABAIK010000006">
    <property type="protein sequence ID" value="NLS12753.1"/>
    <property type="molecule type" value="Genomic_DNA"/>
</dbReference>
<feature type="domain" description="Beta-hexosaminidase bacterial type N-terminal" evidence="10">
    <location>
        <begin position="138"/>
        <end position="259"/>
    </location>
</feature>
<dbReference type="CDD" id="cd06563">
    <property type="entry name" value="GH20_chitobiase-like"/>
    <property type="match status" value="1"/>
</dbReference>
<dbReference type="PRINTS" id="PR00738">
    <property type="entry name" value="GLHYDRLASE20"/>
</dbReference>
<dbReference type="PANTHER" id="PTHR22600">
    <property type="entry name" value="BETA-HEXOSAMINIDASE"/>
    <property type="match status" value="1"/>
</dbReference>
<comment type="caution">
    <text evidence="11">The sequence shown here is derived from an EMBL/GenBank/DDBJ whole genome shotgun (WGS) entry which is preliminary data.</text>
</comment>
<evidence type="ECO:0000256" key="7">
    <source>
        <dbReference type="ARBA" id="ARBA00033000"/>
    </source>
</evidence>
<dbReference type="GO" id="GO:0016020">
    <property type="term" value="C:membrane"/>
    <property type="evidence" value="ECO:0007669"/>
    <property type="project" value="TreeGrafter"/>
</dbReference>
<evidence type="ECO:0000313" key="12">
    <source>
        <dbReference type="Proteomes" id="UP000535589"/>
    </source>
</evidence>
<evidence type="ECO:0000256" key="2">
    <source>
        <dbReference type="ARBA" id="ARBA00006285"/>
    </source>
</evidence>
<evidence type="ECO:0000256" key="3">
    <source>
        <dbReference type="ARBA" id="ARBA00012663"/>
    </source>
</evidence>
<evidence type="ECO:0000259" key="9">
    <source>
        <dbReference type="Pfam" id="PF00728"/>
    </source>
</evidence>
<dbReference type="GO" id="GO:0005975">
    <property type="term" value="P:carbohydrate metabolic process"/>
    <property type="evidence" value="ECO:0007669"/>
    <property type="project" value="InterPro"/>
</dbReference>
<dbReference type="SUPFAM" id="SSF55545">
    <property type="entry name" value="beta-N-acetylhexosaminidase-like domain"/>
    <property type="match status" value="1"/>
</dbReference>
<dbReference type="PANTHER" id="PTHR22600:SF57">
    <property type="entry name" value="BETA-N-ACETYLHEXOSAMINIDASE"/>
    <property type="match status" value="1"/>
</dbReference>
<dbReference type="Proteomes" id="UP000535589">
    <property type="component" value="Unassembled WGS sequence"/>
</dbReference>
<evidence type="ECO:0000256" key="1">
    <source>
        <dbReference type="ARBA" id="ARBA00001231"/>
    </source>
</evidence>
<reference evidence="11 12" key="1">
    <citation type="submission" date="2020-04" db="EMBL/GenBank/DDBJ databases">
        <title>Vibrio sp. SM6, a novel species isolated from seawater.</title>
        <authorList>
            <person name="Wang X."/>
        </authorList>
    </citation>
    <scope>NUCLEOTIDE SEQUENCE [LARGE SCALE GENOMIC DNA]</scope>
    <source>
        <strain evidence="11 12">SM6</strain>
    </source>
</reference>
<dbReference type="Pfam" id="PF00728">
    <property type="entry name" value="Glyco_hydro_20"/>
    <property type="match status" value="1"/>
</dbReference>
<sequence>MDYRLDLVVLSEHDQTCRFGMTLHNLGEQDLINWSLTFAFTRFITPGSMTHGEHHQVGSFCQLKPDTLVLAANHHYYCEFSVGSFPFRYHTDGILDAFVESEQQGQKVRVPVALTPLVLNSPHTERSFVPSVIANELALLPHPNQLQRDNGHFVVKRTLGVACHSELATSATQWLIDEFARIHQMKLSNSRNGLLIMKSNPTLDEGEYSLKVTLEGIKVEAGSRSGFTHACATLLQLAQLTPQGTSDQVQFPCVTVRDAPRFRYRGMMLDCSRHFHSVATVKRLINQLAHYKFNTFHWHLSDDEGWRIEINAYPELTEKGAWRGLDEVCEPQYSHLLHRYGGFYTQAQVRDVIEYAHQRGITVIPEIDIPGHCRAAVKSLPDLLVEKEDTTEYRSIQNYRDNLLNPGLAGTYQFLDRVLEEIAELFPAPFVHIGADEVPHGAWTGSPSCQALMEQEGYCDSKELQGHLLRYAEKKLRSLGKRMLGWEEAQHGDKVSKDTVIYSWLSEEAALNCARNGFDVVLQPGQSTYLDMAQDFAPEEPGVDWANALPLERAYRYEPMSEIPNDDPLRKRIWGIQTALWCEIINHPARVDYMIFPRLTAMAEAGWTQNSRRDWLDYLGRLKGHLVMLDKQAITYRNPWK</sequence>
<organism evidence="11 12">
    <name type="scientific">Vibrio agarilyticus</name>
    <dbReference type="NCBI Taxonomy" id="2726741"/>
    <lineage>
        <taxon>Bacteria</taxon>
        <taxon>Pseudomonadati</taxon>
        <taxon>Pseudomonadota</taxon>
        <taxon>Gammaproteobacteria</taxon>
        <taxon>Vibrionales</taxon>
        <taxon>Vibrionaceae</taxon>
        <taxon>Vibrio</taxon>
    </lineage>
</organism>
<dbReference type="InterPro" id="IPR015882">
    <property type="entry name" value="HEX_bac_N"/>
</dbReference>
<dbReference type="InterPro" id="IPR015883">
    <property type="entry name" value="Glyco_hydro_20_cat"/>
</dbReference>
<dbReference type="SUPFAM" id="SSF51445">
    <property type="entry name" value="(Trans)glycosidases"/>
    <property type="match status" value="1"/>
</dbReference>
<gene>
    <name evidence="11" type="ORF">HGP28_07520</name>
</gene>
<evidence type="ECO:0000259" key="10">
    <source>
        <dbReference type="Pfam" id="PF02838"/>
    </source>
</evidence>
<dbReference type="GO" id="GO:0030203">
    <property type="term" value="P:glycosaminoglycan metabolic process"/>
    <property type="evidence" value="ECO:0007669"/>
    <property type="project" value="TreeGrafter"/>
</dbReference>
<evidence type="ECO:0000256" key="6">
    <source>
        <dbReference type="ARBA" id="ARBA00030512"/>
    </source>
</evidence>
<evidence type="ECO:0000256" key="4">
    <source>
        <dbReference type="ARBA" id="ARBA00022801"/>
    </source>
</evidence>
<comment type="catalytic activity">
    <reaction evidence="1">
        <text>Hydrolysis of terminal non-reducing N-acetyl-D-hexosamine residues in N-acetyl-beta-D-hexosaminides.</text>
        <dbReference type="EC" id="3.2.1.52"/>
    </reaction>
</comment>
<dbReference type="Pfam" id="PF02838">
    <property type="entry name" value="Glyco_hydro_20b"/>
    <property type="match status" value="1"/>
</dbReference>
<proteinExistence type="inferred from homology"/>
<accession>A0A7X8TQ14</accession>
<protein>
    <recommendedName>
        <fullName evidence="3">beta-N-acetylhexosaminidase</fullName>
        <ecNumber evidence="3">3.2.1.52</ecNumber>
    </recommendedName>
    <alternativeName>
        <fullName evidence="6">Beta-N-acetylhexosaminidase</fullName>
    </alternativeName>
    <alternativeName>
        <fullName evidence="7">N-acetyl-beta-glucosaminidase</fullName>
    </alternativeName>
</protein>
<dbReference type="GO" id="GO:0004563">
    <property type="term" value="F:beta-N-acetylhexosaminidase activity"/>
    <property type="evidence" value="ECO:0007669"/>
    <property type="project" value="UniProtKB-EC"/>
</dbReference>
<dbReference type="EC" id="3.2.1.52" evidence="3"/>
<dbReference type="InterPro" id="IPR029018">
    <property type="entry name" value="Hex-like_dom2"/>
</dbReference>
<dbReference type="InterPro" id="IPR025705">
    <property type="entry name" value="Beta_hexosaminidase_sua/sub"/>
</dbReference>
<name>A0A7X8TQ14_9VIBR</name>
<keyword evidence="5" id="KW-0326">Glycosidase</keyword>
<evidence type="ECO:0000256" key="8">
    <source>
        <dbReference type="PIRSR" id="PIRSR625705-1"/>
    </source>
</evidence>
<dbReference type="RefSeq" id="WP_168835853.1">
    <property type="nucleotide sequence ID" value="NZ_JABAIK010000006.1"/>
</dbReference>
<evidence type="ECO:0000256" key="5">
    <source>
        <dbReference type="ARBA" id="ARBA00023295"/>
    </source>
</evidence>
<feature type="domain" description="Glycoside hydrolase family 20 catalytic" evidence="9">
    <location>
        <begin position="262"/>
        <end position="609"/>
    </location>
</feature>
<dbReference type="Gene3D" id="3.30.379.10">
    <property type="entry name" value="Chitobiase/beta-hexosaminidase domain 2-like"/>
    <property type="match status" value="1"/>
</dbReference>
<keyword evidence="12" id="KW-1185">Reference proteome</keyword>
<evidence type="ECO:0000313" key="11">
    <source>
        <dbReference type="EMBL" id="NLS12753.1"/>
    </source>
</evidence>